<feature type="compositionally biased region" description="Basic and acidic residues" evidence="9">
    <location>
        <begin position="205"/>
        <end position="215"/>
    </location>
</feature>
<feature type="domain" description="G-patch" evidence="10">
    <location>
        <begin position="707"/>
        <end position="750"/>
    </location>
</feature>
<feature type="compositionally biased region" description="Polar residues" evidence="9">
    <location>
        <begin position="180"/>
        <end position="199"/>
    </location>
</feature>
<dbReference type="SMART" id="SM00393">
    <property type="entry name" value="R3H"/>
    <property type="match status" value="1"/>
</dbReference>
<keyword evidence="5" id="KW-0963">Cytoplasm</keyword>
<dbReference type="Gene3D" id="3.30.1370.50">
    <property type="entry name" value="R3H-like domain"/>
    <property type="match status" value="1"/>
</dbReference>
<dbReference type="InterPro" id="IPR034082">
    <property type="entry name" value="R3H_G-patch"/>
</dbReference>
<dbReference type="PROSITE" id="PS51061">
    <property type="entry name" value="R3H"/>
    <property type="match status" value="1"/>
</dbReference>
<proteinExistence type="inferred from homology"/>
<evidence type="ECO:0000313" key="13">
    <source>
        <dbReference type="Proteomes" id="UP001363622"/>
    </source>
</evidence>
<evidence type="ECO:0000256" key="7">
    <source>
        <dbReference type="ARBA" id="ARBA00023187"/>
    </source>
</evidence>
<feature type="compositionally biased region" description="Basic and acidic residues" evidence="9">
    <location>
        <begin position="43"/>
        <end position="65"/>
    </location>
</feature>
<accession>A0ABR1KR71</accession>
<keyword evidence="13" id="KW-1185">Reference proteome</keyword>
<dbReference type="Pfam" id="PF01424">
    <property type="entry name" value="R3H"/>
    <property type="match status" value="1"/>
</dbReference>
<comment type="subcellular location">
    <subcellularLocation>
        <location evidence="2">Cytoplasm</location>
    </subcellularLocation>
    <subcellularLocation>
        <location evidence="1">Nucleus</location>
    </subcellularLocation>
</comment>
<sequence>MAKRGRRGGGPSRGSSHYSRANLRNSFAPPSAAQNAGSFSMRDVARNTETRGRERLWGTDAETRHKPITFVSGGHLAGSLPEKTSEQEKDLFSAAVARSENAMAQMKLDANEAPKAPPNEEPAPPSSLFFEDTNGSITTTQTGLPPPVIRSPSPTPSDSSEEVVLFKGRDHVRTIADPVQSDTPVINTPAASTNESSSGALPGNGKDKKPVKKWEATMASDDEAIADYLENIRAQKTDSSGEDQHLMDSINRRPLGEGDGGDWYIESSVESIGIRENVLQNPHKNDWDSPDLEDFDQLSTSSEMIGKIARILRKRERSSGIQYLVVFDKTTDDEARWISVDSVTEEYDKQVVTAYEDNVKNIRLGNETSDESWSDASEDEKDEEDDDDDDEEGDDDDDDDETEFEDEEDLIERRIERMSDEHIARLLGKQEELGLGADDLFLFDGVDADDDDDDDGDDVEQHLEAMLRSSRKKNSKGKRKDHFPSASLMADVLEHDPYNGFDVMDWERPSLRKRQKGKKANLPFELSDDELALKLKSTWEKDREKKHNRKKEREELRAQGLLGKKNKFKPDLSAKYDTGMTFEEIREELRVFLDSSAQSRPFPPMDKHQRAILHQIGAALNMNSKSVGSGNKRFTTLVKTSRTRPLNDYAFSKITSRFQYRFLPRGDTGGAGKRAGRGGGGGSGGKYGAASYRDGEVVGASAPEIGSENKGRAMLERMGWSAGMALGAVDNKGILQPVMHVVKTSKTGLG</sequence>
<evidence type="ECO:0000256" key="4">
    <source>
        <dbReference type="ARBA" id="ARBA00018964"/>
    </source>
</evidence>
<evidence type="ECO:0000256" key="6">
    <source>
        <dbReference type="ARBA" id="ARBA00022664"/>
    </source>
</evidence>
<dbReference type="PROSITE" id="PS50174">
    <property type="entry name" value="G_PATCH"/>
    <property type="match status" value="1"/>
</dbReference>
<keyword evidence="6" id="KW-0507">mRNA processing</keyword>
<feature type="region of interest" description="Disordered" evidence="9">
    <location>
        <begin position="107"/>
        <end position="162"/>
    </location>
</feature>
<evidence type="ECO:0000256" key="1">
    <source>
        <dbReference type="ARBA" id="ARBA00004123"/>
    </source>
</evidence>
<protein>
    <recommendedName>
        <fullName evidence="4">Protein SQS1</fullName>
    </recommendedName>
</protein>
<dbReference type="EMBL" id="JBBPHU010000003">
    <property type="protein sequence ID" value="KAK7520049.1"/>
    <property type="molecule type" value="Genomic_DNA"/>
</dbReference>
<feature type="compositionally biased region" description="Pro residues" evidence="9">
    <location>
        <begin position="115"/>
        <end position="125"/>
    </location>
</feature>
<dbReference type="CDD" id="cd02646">
    <property type="entry name" value="R3H_G-patch"/>
    <property type="match status" value="1"/>
</dbReference>
<feature type="compositionally biased region" description="Pro residues" evidence="9">
    <location>
        <begin position="144"/>
        <end position="155"/>
    </location>
</feature>
<reference evidence="12 13" key="1">
    <citation type="submission" date="2024-04" db="EMBL/GenBank/DDBJ databases">
        <title>Phyllosticta paracitricarpa is synonymous to the EU quarantine fungus P. citricarpa based on phylogenomic analyses.</title>
        <authorList>
            <consortium name="Lawrence Berkeley National Laboratory"/>
            <person name="Van Ingen-Buijs V.A."/>
            <person name="Van Westerhoven A.C."/>
            <person name="Haridas S."/>
            <person name="Skiadas P."/>
            <person name="Martin F."/>
            <person name="Groenewald J.Z."/>
            <person name="Crous P.W."/>
            <person name="Seidl M.F."/>
        </authorList>
    </citation>
    <scope>NUCLEOTIDE SEQUENCE [LARGE SCALE GENOMIC DNA]</scope>
    <source>
        <strain evidence="12 13">CBS 123371</strain>
    </source>
</reference>
<feature type="compositionally biased region" description="Gly residues" evidence="9">
    <location>
        <begin position="667"/>
        <end position="687"/>
    </location>
</feature>
<evidence type="ECO:0000256" key="5">
    <source>
        <dbReference type="ARBA" id="ARBA00022490"/>
    </source>
</evidence>
<dbReference type="Pfam" id="PF01585">
    <property type="entry name" value="G-patch"/>
    <property type="match status" value="1"/>
</dbReference>
<feature type="region of interest" description="Disordered" evidence="9">
    <location>
        <begin position="233"/>
        <end position="262"/>
    </location>
</feature>
<dbReference type="InterPro" id="IPR051189">
    <property type="entry name" value="Splicing_assoc_domain"/>
</dbReference>
<evidence type="ECO:0000256" key="8">
    <source>
        <dbReference type="ARBA" id="ARBA00023242"/>
    </source>
</evidence>
<evidence type="ECO:0000259" key="10">
    <source>
        <dbReference type="PROSITE" id="PS50174"/>
    </source>
</evidence>
<feature type="region of interest" description="Disordered" evidence="9">
    <location>
        <begin position="1"/>
        <end position="89"/>
    </location>
</feature>
<feature type="compositionally biased region" description="Polar residues" evidence="9">
    <location>
        <begin position="133"/>
        <end position="143"/>
    </location>
</feature>
<keyword evidence="8" id="KW-0539">Nucleus</keyword>
<feature type="region of interest" description="Disordered" evidence="9">
    <location>
        <begin position="174"/>
        <end position="217"/>
    </location>
</feature>
<name>A0ABR1KR71_9PEZI</name>
<evidence type="ECO:0000259" key="11">
    <source>
        <dbReference type="PROSITE" id="PS51061"/>
    </source>
</evidence>
<organism evidence="12 13">
    <name type="scientific">Phyllosticta citriasiana</name>
    <dbReference type="NCBI Taxonomy" id="595635"/>
    <lineage>
        <taxon>Eukaryota</taxon>
        <taxon>Fungi</taxon>
        <taxon>Dikarya</taxon>
        <taxon>Ascomycota</taxon>
        <taxon>Pezizomycotina</taxon>
        <taxon>Dothideomycetes</taxon>
        <taxon>Dothideomycetes incertae sedis</taxon>
        <taxon>Botryosphaeriales</taxon>
        <taxon>Phyllostictaceae</taxon>
        <taxon>Phyllosticta</taxon>
    </lineage>
</organism>
<comment type="similarity">
    <text evidence="3">Belongs to the SQS1 family.</text>
</comment>
<dbReference type="SMART" id="SM00443">
    <property type="entry name" value="G_patch"/>
    <property type="match status" value="1"/>
</dbReference>
<keyword evidence="7" id="KW-0508">mRNA splicing</keyword>
<feature type="compositionally biased region" description="Basic and acidic residues" evidence="9">
    <location>
        <begin position="242"/>
        <end position="256"/>
    </location>
</feature>
<evidence type="ECO:0000256" key="2">
    <source>
        <dbReference type="ARBA" id="ARBA00004496"/>
    </source>
</evidence>
<dbReference type="PANTHER" id="PTHR14195">
    <property type="entry name" value="G PATCH DOMAIN CONTAINING PROTEIN 2"/>
    <property type="match status" value="1"/>
</dbReference>
<dbReference type="SUPFAM" id="SSF82708">
    <property type="entry name" value="R3H domain"/>
    <property type="match status" value="1"/>
</dbReference>
<dbReference type="InterPro" id="IPR000467">
    <property type="entry name" value="G_patch_dom"/>
</dbReference>
<gene>
    <name evidence="12" type="ORF">IWZ03DRAFT_128308</name>
</gene>
<feature type="domain" description="R3H" evidence="11">
    <location>
        <begin position="579"/>
        <end position="641"/>
    </location>
</feature>
<dbReference type="Proteomes" id="UP001363622">
    <property type="component" value="Unassembled WGS sequence"/>
</dbReference>
<dbReference type="InterPro" id="IPR036867">
    <property type="entry name" value="R3H_dom_sf"/>
</dbReference>
<dbReference type="InterPro" id="IPR001374">
    <property type="entry name" value="R3H_dom"/>
</dbReference>
<feature type="compositionally biased region" description="Acidic residues" evidence="9">
    <location>
        <begin position="368"/>
        <end position="410"/>
    </location>
</feature>
<evidence type="ECO:0000256" key="9">
    <source>
        <dbReference type="SAM" id="MobiDB-lite"/>
    </source>
</evidence>
<feature type="region of interest" description="Disordered" evidence="9">
    <location>
        <begin position="665"/>
        <end position="687"/>
    </location>
</feature>
<evidence type="ECO:0000256" key="3">
    <source>
        <dbReference type="ARBA" id="ARBA00010306"/>
    </source>
</evidence>
<comment type="caution">
    <text evidence="12">The sequence shown here is derived from an EMBL/GenBank/DDBJ whole genome shotgun (WGS) entry which is preliminary data.</text>
</comment>
<feature type="region of interest" description="Disordered" evidence="9">
    <location>
        <begin position="362"/>
        <end position="415"/>
    </location>
</feature>
<evidence type="ECO:0000313" key="12">
    <source>
        <dbReference type="EMBL" id="KAK7520049.1"/>
    </source>
</evidence>